<comment type="caution">
    <text evidence="1">The sequence shown here is derived from an EMBL/GenBank/DDBJ whole genome shotgun (WGS) entry which is preliminary data.</text>
</comment>
<sequence length="298" mass="32160">MTTGRRPVKAPVNASDEVEVQIPRMLVEDPVQELQVAGRDDSLRLRLIEVQTLYKFVIDTLAKRDCDDPITREKINHPFVDITPNTVRSKVITFTMTSGKRLPMKSPTFMNTRDMTTGSALALILLTKHLGDPFYLWIIGLLFEGSVAPPDAIPSSQRGTGSGKKEKAGAEGAAIRSASARPGTKKGTRILPPSEGSPAATEATVMPDAGPSTDESRYLEAVMRPRGAAASGSGDIFTRLGARSLIIDEAVLASAEMHLELDLFHFPPAPASVRTVLLRHVAVVAAPYSFGQNEMLCL</sequence>
<proteinExistence type="predicted"/>
<keyword evidence="2" id="KW-1185">Reference proteome</keyword>
<dbReference type="EMBL" id="CM020618">
    <property type="protein sequence ID" value="KAK1858682.1"/>
    <property type="molecule type" value="Genomic_DNA"/>
</dbReference>
<protein>
    <submittedName>
        <fullName evidence="1">Uncharacterized protein</fullName>
    </submittedName>
</protein>
<dbReference type="Proteomes" id="UP000798662">
    <property type="component" value="Chromosome 1"/>
</dbReference>
<evidence type="ECO:0000313" key="1">
    <source>
        <dbReference type="EMBL" id="KAK1858682.1"/>
    </source>
</evidence>
<name>A0ACC3BLI2_PYRYE</name>
<organism evidence="1 2">
    <name type="scientific">Pyropia yezoensis</name>
    <name type="common">Susabi-nori</name>
    <name type="synonym">Porphyra yezoensis</name>
    <dbReference type="NCBI Taxonomy" id="2788"/>
    <lineage>
        <taxon>Eukaryota</taxon>
        <taxon>Rhodophyta</taxon>
        <taxon>Bangiophyceae</taxon>
        <taxon>Bangiales</taxon>
        <taxon>Bangiaceae</taxon>
        <taxon>Pyropia</taxon>
    </lineage>
</organism>
<gene>
    <name evidence="1" type="ORF">I4F81_001283</name>
</gene>
<accession>A0ACC3BLI2</accession>
<evidence type="ECO:0000313" key="2">
    <source>
        <dbReference type="Proteomes" id="UP000798662"/>
    </source>
</evidence>
<reference evidence="1" key="1">
    <citation type="submission" date="2019-11" db="EMBL/GenBank/DDBJ databases">
        <title>Nori genome reveals adaptations in red seaweeds to the harsh intertidal environment.</title>
        <authorList>
            <person name="Wang D."/>
            <person name="Mao Y."/>
        </authorList>
    </citation>
    <scope>NUCLEOTIDE SEQUENCE</scope>
    <source>
        <tissue evidence="1">Gametophyte</tissue>
    </source>
</reference>